<organism evidence="7 8">
    <name type="scientific">Smittium simulii</name>
    <dbReference type="NCBI Taxonomy" id="133385"/>
    <lineage>
        <taxon>Eukaryota</taxon>
        <taxon>Fungi</taxon>
        <taxon>Fungi incertae sedis</taxon>
        <taxon>Zoopagomycota</taxon>
        <taxon>Kickxellomycotina</taxon>
        <taxon>Harpellomycetes</taxon>
        <taxon>Harpellales</taxon>
        <taxon>Legeriomycetaceae</taxon>
        <taxon>Smittium</taxon>
    </lineage>
</organism>
<comment type="similarity">
    <text evidence="2 6">Belongs to the peroxisomal membrane protein PXMP2/4 family.</text>
</comment>
<evidence type="ECO:0000256" key="4">
    <source>
        <dbReference type="ARBA" id="ARBA00022989"/>
    </source>
</evidence>
<evidence type="ECO:0000256" key="5">
    <source>
        <dbReference type="ARBA" id="ARBA00023136"/>
    </source>
</evidence>
<proteinExistence type="inferred from homology"/>
<dbReference type="GO" id="GO:0016020">
    <property type="term" value="C:membrane"/>
    <property type="evidence" value="ECO:0007669"/>
    <property type="project" value="UniProtKB-SubCell"/>
</dbReference>
<dbReference type="PANTHER" id="PTHR11266">
    <property type="entry name" value="PEROXISOMAL MEMBRANE PROTEIN 2, PXMP2 MPV17"/>
    <property type="match status" value="1"/>
</dbReference>
<dbReference type="Proteomes" id="UP000245383">
    <property type="component" value="Unassembled WGS sequence"/>
</dbReference>
<evidence type="ECO:0000256" key="3">
    <source>
        <dbReference type="ARBA" id="ARBA00022692"/>
    </source>
</evidence>
<name>A0A2T9YU59_9FUNG</name>
<keyword evidence="8" id="KW-1185">Reference proteome</keyword>
<comment type="subcellular location">
    <subcellularLocation>
        <location evidence="1">Membrane</location>
        <topology evidence="1">Multi-pass membrane protein</topology>
    </subcellularLocation>
</comment>
<evidence type="ECO:0000313" key="7">
    <source>
        <dbReference type="EMBL" id="PVU95887.1"/>
    </source>
</evidence>
<sequence length="219" mass="24986">MATLFKLWRKSADSRPYLTIFCTELVLASCGDILAQTADAFGLFDSKNSKKAKNTDPDTSNPRGWYDINRTVRFAFCAAMISPLGVRWHSYIDKRFPLIKLPKIKNQSRKRRSIKDYAMVGTPLAKRVFCDQLMFEPIVYLSLFTGLGLSEGLDIFQVKQKLTDVAFPAYLTALTLYPFIQAVNFSVIPLVYRVPFSSSFDIFWDTYLSWANSNSIPKN</sequence>
<dbReference type="EMBL" id="MBFR01000045">
    <property type="protein sequence ID" value="PVU95887.1"/>
    <property type="molecule type" value="Genomic_DNA"/>
</dbReference>
<comment type="caution">
    <text evidence="7">The sequence shown here is derived from an EMBL/GenBank/DDBJ whole genome shotgun (WGS) entry which is preliminary data.</text>
</comment>
<dbReference type="InterPro" id="IPR007248">
    <property type="entry name" value="Mpv17_PMP22"/>
</dbReference>
<evidence type="ECO:0000256" key="6">
    <source>
        <dbReference type="RuleBase" id="RU363053"/>
    </source>
</evidence>
<evidence type="ECO:0000313" key="8">
    <source>
        <dbReference type="Proteomes" id="UP000245383"/>
    </source>
</evidence>
<protein>
    <submittedName>
        <fullName evidence="7">Uncharacterized protein</fullName>
    </submittedName>
</protein>
<keyword evidence="5" id="KW-0472">Membrane</keyword>
<dbReference type="Pfam" id="PF04117">
    <property type="entry name" value="Mpv17_PMP22"/>
    <property type="match status" value="1"/>
</dbReference>
<dbReference type="OrthoDB" id="10267969at2759"/>
<dbReference type="GO" id="GO:0005739">
    <property type="term" value="C:mitochondrion"/>
    <property type="evidence" value="ECO:0007669"/>
    <property type="project" value="TreeGrafter"/>
</dbReference>
<dbReference type="STRING" id="133385.A0A2T9YU59"/>
<keyword evidence="3" id="KW-0812">Transmembrane</keyword>
<evidence type="ECO:0000256" key="2">
    <source>
        <dbReference type="ARBA" id="ARBA00006824"/>
    </source>
</evidence>
<dbReference type="PANTHER" id="PTHR11266:SF50">
    <property type="entry name" value="VACUOLAR MEMBRANE PROTEIN YOR292C"/>
    <property type="match status" value="1"/>
</dbReference>
<accession>A0A2T9YU59</accession>
<reference evidence="7 8" key="1">
    <citation type="journal article" date="2018" name="MBio">
        <title>Comparative Genomics Reveals the Core Gene Toolbox for the Fungus-Insect Symbiosis.</title>
        <authorList>
            <person name="Wang Y."/>
            <person name="Stata M."/>
            <person name="Wang W."/>
            <person name="Stajich J.E."/>
            <person name="White M.M."/>
            <person name="Moncalvo J.M."/>
        </authorList>
    </citation>
    <scope>NUCLEOTIDE SEQUENCE [LARGE SCALE GENOMIC DNA]</scope>
    <source>
        <strain evidence="7 8">SWE-8-4</strain>
    </source>
</reference>
<evidence type="ECO:0000256" key="1">
    <source>
        <dbReference type="ARBA" id="ARBA00004141"/>
    </source>
</evidence>
<keyword evidence="4" id="KW-1133">Transmembrane helix</keyword>
<dbReference type="AlphaFoldDB" id="A0A2T9YU59"/>
<gene>
    <name evidence="7" type="ORF">BB561_001533</name>
</gene>